<feature type="binding site" evidence="6">
    <location>
        <position position="28"/>
    </location>
    <ligand>
        <name>substrate</name>
    </ligand>
</feature>
<dbReference type="STRING" id="1445510.YC6258_03026"/>
<dbReference type="OrthoDB" id="9805009at2"/>
<dbReference type="InterPro" id="IPR023750">
    <property type="entry name" value="RbsD-like_sf"/>
</dbReference>
<evidence type="ECO:0000313" key="7">
    <source>
        <dbReference type="EMBL" id="AJQ95064.1"/>
    </source>
</evidence>
<dbReference type="EC" id="5.4.99.62" evidence="2 6"/>
<evidence type="ECO:0000256" key="2">
    <source>
        <dbReference type="ARBA" id="ARBA00012862"/>
    </source>
</evidence>
<accession>A0A0C5VXA3</accession>
<dbReference type="GO" id="GO:0062193">
    <property type="term" value="F:D-ribose pyranase activity"/>
    <property type="evidence" value="ECO:0007669"/>
    <property type="project" value="UniProtKB-EC"/>
</dbReference>
<dbReference type="PATRIC" id="fig|1445510.3.peg.2994"/>
<dbReference type="Pfam" id="PF05025">
    <property type="entry name" value="RbsD_FucU"/>
    <property type="match status" value="1"/>
</dbReference>
<name>A0A0C5VXA3_9GAMM</name>
<dbReference type="SUPFAM" id="SSF102546">
    <property type="entry name" value="RbsD-like"/>
    <property type="match status" value="1"/>
</dbReference>
<dbReference type="Proteomes" id="UP000032266">
    <property type="component" value="Chromosome"/>
</dbReference>
<reference evidence="7 8" key="1">
    <citation type="submission" date="2014-01" db="EMBL/GenBank/DDBJ databases">
        <title>Full genme sequencing of cellulolytic bacterium Gynuella sunshinyii YC6258T gen. nov., sp. nov.</title>
        <authorList>
            <person name="Khan H."/>
            <person name="Chung E.J."/>
            <person name="Chung Y.R."/>
        </authorList>
    </citation>
    <scope>NUCLEOTIDE SEQUENCE [LARGE SCALE GENOMIC DNA]</scope>
    <source>
        <strain evidence="7 8">YC6258</strain>
    </source>
</reference>
<feature type="binding site" evidence="6">
    <location>
        <position position="102"/>
    </location>
    <ligand>
        <name>substrate</name>
    </ligand>
</feature>
<dbReference type="InterPro" id="IPR023064">
    <property type="entry name" value="D-ribose_pyranase"/>
</dbReference>
<dbReference type="HAMAP" id="MF_01661">
    <property type="entry name" value="D_rib_pyranase"/>
    <property type="match status" value="1"/>
</dbReference>
<dbReference type="PANTHER" id="PTHR37831:SF1">
    <property type="entry name" value="D-RIBOSE PYRANASE"/>
    <property type="match status" value="1"/>
</dbReference>
<dbReference type="KEGG" id="gsn:YC6258_03026"/>
<organism evidence="7 8">
    <name type="scientific">Gynuella sunshinyii YC6258</name>
    <dbReference type="NCBI Taxonomy" id="1445510"/>
    <lineage>
        <taxon>Bacteria</taxon>
        <taxon>Pseudomonadati</taxon>
        <taxon>Pseudomonadota</taxon>
        <taxon>Gammaproteobacteria</taxon>
        <taxon>Oceanospirillales</taxon>
        <taxon>Saccharospirillaceae</taxon>
        <taxon>Gynuella</taxon>
    </lineage>
</organism>
<sequence length="135" mass="14862">MKKSRLLNSELSAVIARMGHMDEITICDAGLPVPDPVSRIDLAVEHGLPSMLQVLDTVLSELKVEAVILASECQSVSPEFHQQLMNILAAQSYPIEVSYLSHEAFKQQTHESKAIVRTGEFTPYANIILKSGVVF</sequence>
<evidence type="ECO:0000313" key="8">
    <source>
        <dbReference type="Proteomes" id="UP000032266"/>
    </source>
</evidence>
<gene>
    <name evidence="6" type="primary">rbsD</name>
    <name evidence="7" type="ORF">YC6258_03026</name>
</gene>
<dbReference type="AlphaFoldDB" id="A0A0C5VXA3"/>
<dbReference type="GO" id="GO:0016872">
    <property type="term" value="F:intramolecular lyase activity"/>
    <property type="evidence" value="ECO:0007669"/>
    <property type="project" value="UniProtKB-UniRule"/>
</dbReference>
<evidence type="ECO:0000256" key="1">
    <source>
        <dbReference type="ARBA" id="ARBA00000223"/>
    </source>
</evidence>
<comment type="function">
    <text evidence="6">Catalyzes the interconversion of beta-pyran and beta-furan forms of D-ribose.</text>
</comment>
<comment type="pathway">
    <text evidence="6">Carbohydrate metabolism; D-ribose degradation; D-ribose 5-phosphate from beta-D-ribopyranose: step 1/2.</text>
</comment>
<comment type="catalytic activity">
    <reaction evidence="1 6">
        <text>beta-D-ribopyranose = beta-D-ribofuranose</text>
        <dbReference type="Rhea" id="RHEA:25432"/>
        <dbReference type="ChEBI" id="CHEBI:27476"/>
        <dbReference type="ChEBI" id="CHEBI:47002"/>
        <dbReference type="EC" id="5.4.99.62"/>
    </reaction>
</comment>
<keyword evidence="5 6" id="KW-0119">Carbohydrate metabolism</keyword>
<dbReference type="HOGENOM" id="CLU_135498_0_0_6"/>
<dbReference type="EMBL" id="CP007142">
    <property type="protein sequence ID" value="AJQ95064.1"/>
    <property type="molecule type" value="Genomic_DNA"/>
</dbReference>
<feature type="binding site" evidence="6">
    <location>
        <begin position="124"/>
        <end position="126"/>
    </location>
    <ligand>
        <name>substrate</name>
    </ligand>
</feature>
<feature type="active site" description="Proton donor" evidence="6">
    <location>
        <position position="20"/>
    </location>
</feature>
<dbReference type="GO" id="GO:0005829">
    <property type="term" value="C:cytosol"/>
    <property type="evidence" value="ECO:0007669"/>
    <property type="project" value="TreeGrafter"/>
</dbReference>
<comment type="similarity">
    <text evidence="6">Belongs to the RbsD / FucU family. RbsD subfamily.</text>
</comment>
<dbReference type="PANTHER" id="PTHR37831">
    <property type="entry name" value="D-RIBOSE PYRANASE"/>
    <property type="match status" value="1"/>
</dbReference>
<dbReference type="Gene3D" id="3.40.1650.10">
    <property type="entry name" value="RbsD-like domain"/>
    <property type="match status" value="1"/>
</dbReference>
<dbReference type="UniPathway" id="UPA00916">
    <property type="reaction ID" value="UER00888"/>
</dbReference>
<proteinExistence type="inferred from homology"/>
<keyword evidence="4 6" id="KW-0413">Isomerase</keyword>
<evidence type="ECO:0000256" key="3">
    <source>
        <dbReference type="ARBA" id="ARBA00022490"/>
    </source>
</evidence>
<dbReference type="NCBIfam" id="NF008761">
    <property type="entry name" value="PRK11797.1"/>
    <property type="match status" value="1"/>
</dbReference>
<comment type="subunit">
    <text evidence="6">Homodecamer.</text>
</comment>
<evidence type="ECO:0000256" key="4">
    <source>
        <dbReference type="ARBA" id="ARBA00023235"/>
    </source>
</evidence>
<dbReference type="GO" id="GO:0048029">
    <property type="term" value="F:monosaccharide binding"/>
    <property type="evidence" value="ECO:0007669"/>
    <property type="project" value="InterPro"/>
</dbReference>
<comment type="subcellular location">
    <subcellularLocation>
        <location evidence="6">Cytoplasm</location>
    </subcellularLocation>
</comment>
<evidence type="ECO:0000256" key="5">
    <source>
        <dbReference type="ARBA" id="ARBA00023277"/>
    </source>
</evidence>
<dbReference type="GO" id="GO:0019303">
    <property type="term" value="P:D-ribose catabolic process"/>
    <property type="evidence" value="ECO:0007669"/>
    <property type="project" value="UniProtKB-UniRule"/>
</dbReference>
<dbReference type="RefSeq" id="WP_044617446.1">
    <property type="nucleotide sequence ID" value="NZ_CP007142.1"/>
</dbReference>
<keyword evidence="8" id="KW-1185">Reference proteome</keyword>
<protein>
    <recommendedName>
        <fullName evidence="2 6">D-ribose pyranase</fullName>
        <ecNumber evidence="2 6">5.4.99.62</ecNumber>
    </recommendedName>
</protein>
<evidence type="ECO:0000256" key="6">
    <source>
        <dbReference type="HAMAP-Rule" id="MF_01661"/>
    </source>
</evidence>
<keyword evidence="3 6" id="KW-0963">Cytoplasm</keyword>
<dbReference type="InterPro" id="IPR007721">
    <property type="entry name" value="RbsD_FucU"/>
</dbReference>